<evidence type="ECO:0000313" key="4">
    <source>
        <dbReference type="Proteomes" id="UP000094501"/>
    </source>
</evidence>
<feature type="signal peptide" evidence="2">
    <location>
        <begin position="1"/>
        <end position="26"/>
    </location>
</feature>
<feature type="compositionally biased region" description="Basic and acidic residues" evidence="1">
    <location>
        <begin position="53"/>
        <end position="67"/>
    </location>
</feature>
<evidence type="ECO:0000313" key="3">
    <source>
        <dbReference type="EMBL" id="ODR99193.1"/>
    </source>
</evidence>
<gene>
    <name evidence="3" type="ORF">AUC68_04060</name>
</gene>
<dbReference type="EMBL" id="LPWG01000011">
    <property type="protein sequence ID" value="ODR99193.1"/>
    <property type="molecule type" value="Genomic_DNA"/>
</dbReference>
<dbReference type="AlphaFoldDB" id="A0A1E3W0B8"/>
<dbReference type="OrthoDB" id="9933406at2"/>
<feature type="region of interest" description="Disordered" evidence="1">
    <location>
        <begin position="50"/>
        <end position="80"/>
    </location>
</feature>
<evidence type="ECO:0008006" key="5">
    <source>
        <dbReference type="Google" id="ProtNLM"/>
    </source>
</evidence>
<organism evidence="3 4">
    <name type="scientific">Methyloceanibacter methanicus</name>
    <dbReference type="NCBI Taxonomy" id="1774968"/>
    <lineage>
        <taxon>Bacteria</taxon>
        <taxon>Pseudomonadati</taxon>
        <taxon>Pseudomonadota</taxon>
        <taxon>Alphaproteobacteria</taxon>
        <taxon>Hyphomicrobiales</taxon>
        <taxon>Hyphomicrobiaceae</taxon>
        <taxon>Methyloceanibacter</taxon>
    </lineage>
</organism>
<accession>A0A1E3W0B8</accession>
<sequence length="136" mass="13458">MARFRTIVTTLIVCALAALPAANASAAVHMAGTMGMTHAMDAAGPVPPAMPADCEKHATRASTHHDAGPASPAKPHGPCSDGACGGKCLCLGLAMSGLLAVAPTTPSLPLAAVRTARPTAQLRAASVVPPSPPPRV</sequence>
<dbReference type="Proteomes" id="UP000094501">
    <property type="component" value="Unassembled WGS sequence"/>
</dbReference>
<keyword evidence="4" id="KW-1185">Reference proteome</keyword>
<keyword evidence="2" id="KW-0732">Signal</keyword>
<reference evidence="3 4" key="1">
    <citation type="journal article" date="2016" name="Environ. Microbiol.">
        <title>New Methyloceanibacter diversity from North Sea sediments includes methanotroph containing solely the soluble methane monooxygenase.</title>
        <authorList>
            <person name="Vekeman B."/>
            <person name="Kerckhof F.M."/>
            <person name="Cremers G."/>
            <person name="de Vos P."/>
            <person name="Vandamme P."/>
            <person name="Boon N."/>
            <person name="Op den Camp H.J."/>
            <person name="Heylen K."/>
        </authorList>
    </citation>
    <scope>NUCLEOTIDE SEQUENCE [LARGE SCALE GENOMIC DNA]</scope>
    <source>
        <strain evidence="3 4">R-67174</strain>
    </source>
</reference>
<protein>
    <recommendedName>
        <fullName evidence="5">CopL family metal-binding regulatory protein</fullName>
    </recommendedName>
</protein>
<feature type="chain" id="PRO_5009138825" description="CopL family metal-binding regulatory protein" evidence="2">
    <location>
        <begin position="27"/>
        <end position="136"/>
    </location>
</feature>
<evidence type="ECO:0000256" key="2">
    <source>
        <dbReference type="SAM" id="SignalP"/>
    </source>
</evidence>
<dbReference type="RefSeq" id="WP_069437134.1">
    <property type="nucleotide sequence ID" value="NZ_LPWG01000011.1"/>
</dbReference>
<name>A0A1E3W0B8_9HYPH</name>
<proteinExistence type="predicted"/>
<evidence type="ECO:0000256" key="1">
    <source>
        <dbReference type="SAM" id="MobiDB-lite"/>
    </source>
</evidence>
<comment type="caution">
    <text evidence="3">The sequence shown here is derived from an EMBL/GenBank/DDBJ whole genome shotgun (WGS) entry which is preliminary data.</text>
</comment>
<dbReference type="STRING" id="1774968.AUC68_04060"/>